<feature type="transmembrane region" description="Helical" evidence="2">
    <location>
        <begin position="232"/>
        <end position="259"/>
    </location>
</feature>
<gene>
    <name evidence="3" type="ORF">H9X80_02775</name>
</gene>
<feature type="transmembrane region" description="Helical" evidence="2">
    <location>
        <begin position="116"/>
        <end position="138"/>
    </location>
</feature>
<proteinExistence type="predicted"/>
<feature type="region of interest" description="Disordered" evidence="1">
    <location>
        <begin position="389"/>
        <end position="455"/>
    </location>
</feature>
<feature type="compositionally biased region" description="Pro residues" evidence="1">
    <location>
        <begin position="295"/>
        <end position="304"/>
    </location>
</feature>
<feature type="compositionally biased region" description="Polar residues" evidence="1">
    <location>
        <begin position="332"/>
        <end position="341"/>
    </location>
</feature>
<comment type="caution">
    <text evidence="3">The sequence shown here is derived from an EMBL/GenBank/DDBJ whole genome shotgun (WGS) entry which is preliminary data.</text>
</comment>
<evidence type="ECO:0000313" key="4">
    <source>
        <dbReference type="Proteomes" id="UP000712527"/>
    </source>
</evidence>
<keyword evidence="2" id="KW-1133">Transmembrane helix</keyword>
<protein>
    <submittedName>
        <fullName evidence="3">DUF4013 domain-containing protein</fullName>
    </submittedName>
</protein>
<organism evidence="3 4">
    <name type="scientific">Olsenella profusa</name>
    <dbReference type="NCBI Taxonomy" id="138595"/>
    <lineage>
        <taxon>Bacteria</taxon>
        <taxon>Bacillati</taxon>
        <taxon>Actinomycetota</taxon>
        <taxon>Coriobacteriia</taxon>
        <taxon>Coriobacteriales</taxon>
        <taxon>Atopobiaceae</taxon>
        <taxon>Olsenella</taxon>
    </lineage>
</organism>
<feature type="compositionally biased region" description="Low complexity" evidence="1">
    <location>
        <begin position="305"/>
        <end position="331"/>
    </location>
</feature>
<feature type="transmembrane region" description="Helical" evidence="2">
    <location>
        <begin position="198"/>
        <end position="220"/>
    </location>
</feature>
<dbReference type="Proteomes" id="UP000712527">
    <property type="component" value="Unassembled WGS sequence"/>
</dbReference>
<sequence length="455" mass="47135">MVSENELEGFRRDRYFARSWALLTRDRGWVKPVLVMTVALLVPVVGVLGVMGYVLEWARLTAWGVNSAPKQRDVAVGACIASGWRALVVMVVWGICVGLIGGVLAVVPLLGGLLSFAWTVFGIFLNLVLMAALVRATIYQEIKAGLRVPTIWQMASHDAGGLLRVLGIQVVGSVIIGAITFVVVFATMMSILPQLIYLFEYIAAYESIMSDSMLAGLIISRVISILLSQWPALVVLTLVGGFFGIVVNMLALTSVGLWMRQFNVGAWTREEDPLPPYVSDPRDAGPSYGYGSAPQQPPVPPTPGAPASGPAPSADPAQAAPTAGAPAGTSPDSATPYNVSPTPAAPSPAGEKTDYTDGSWVREVTPAAAAPDAAQVPAAPVVNVAPAAPVQSAPTPVPAASPEPPEPPAASQDGPVAPPAPPEPAAPAQGSEPTSFSPVSEEGPEGPAKPEGPIS</sequence>
<feature type="compositionally biased region" description="Pro residues" evidence="1">
    <location>
        <begin position="416"/>
        <end position="425"/>
    </location>
</feature>
<keyword evidence="2" id="KW-0472">Membrane</keyword>
<reference evidence="3 4" key="1">
    <citation type="journal article" date="2021" name="Sci. Rep.">
        <title>The distribution of antibiotic resistance genes in chicken gut microbiota commensals.</title>
        <authorList>
            <person name="Juricova H."/>
            <person name="Matiasovicova J."/>
            <person name="Kubasova T."/>
            <person name="Cejkova D."/>
            <person name="Rychlik I."/>
        </authorList>
    </citation>
    <scope>NUCLEOTIDE SEQUENCE [LARGE SCALE GENOMIC DNA]</scope>
    <source>
        <strain evidence="3 4">An794</strain>
    </source>
</reference>
<accession>A0ABS2F0I8</accession>
<dbReference type="RefSeq" id="WP_204792820.1">
    <property type="nucleotide sequence ID" value="NZ_JACSNQ010000003.1"/>
</dbReference>
<feature type="transmembrane region" description="Helical" evidence="2">
    <location>
        <begin position="87"/>
        <end position="110"/>
    </location>
</feature>
<keyword evidence="2" id="KW-0812">Transmembrane</keyword>
<feature type="transmembrane region" description="Helical" evidence="2">
    <location>
        <begin position="159"/>
        <end position="192"/>
    </location>
</feature>
<feature type="compositionally biased region" description="Pro residues" evidence="1">
    <location>
        <begin position="395"/>
        <end position="408"/>
    </location>
</feature>
<feature type="compositionally biased region" description="Low complexity" evidence="1">
    <location>
        <begin position="445"/>
        <end position="455"/>
    </location>
</feature>
<keyword evidence="4" id="KW-1185">Reference proteome</keyword>
<dbReference type="EMBL" id="JACSNQ010000003">
    <property type="protein sequence ID" value="MBM6774470.1"/>
    <property type="molecule type" value="Genomic_DNA"/>
</dbReference>
<evidence type="ECO:0000256" key="2">
    <source>
        <dbReference type="SAM" id="Phobius"/>
    </source>
</evidence>
<feature type="compositionally biased region" description="Low complexity" evidence="1">
    <location>
        <begin position="364"/>
        <end position="374"/>
    </location>
</feature>
<evidence type="ECO:0000313" key="3">
    <source>
        <dbReference type="EMBL" id="MBM6774470.1"/>
    </source>
</evidence>
<dbReference type="InterPro" id="IPR025098">
    <property type="entry name" value="DUF4013"/>
</dbReference>
<evidence type="ECO:0000256" key="1">
    <source>
        <dbReference type="SAM" id="MobiDB-lite"/>
    </source>
</evidence>
<feature type="transmembrane region" description="Helical" evidence="2">
    <location>
        <begin position="33"/>
        <end position="55"/>
    </location>
</feature>
<dbReference type="Pfam" id="PF13197">
    <property type="entry name" value="DUF4013"/>
    <property type="match status" value="1"/>
</dbReference>
<feature type="region of interest" description="Disordered" evidence="1">
    <location>
        <begin position="273"/>
        <end position="374"/>
    </location>
</feature>
<name>A0ABS2F0I8_9ACTN</name>